<dbReference type="AlphaFoldDB" id="A0A0A8ZV89"/>
<reference evidence="2" key="1">
    <citation type="submission" date="2014-09" db="EMBL/GenBank/DDBJ databases">
        <authorList>
            <person name="Magalhaes I.L.F."/>
            <person name="Oliveira U."/>
            <person name="Santos F.R."/>
            <person name="Vidigal T.H.D.A."/>
            <person name="Brescovit A.D."/>
            <person name="Santos A.J."/>
        </authorList>
    </citation>
    <scope>NUCLEOTIDE SEQUENCE</scope>
    <source>
        <tissue evidence="2">Shoot tissue taken approximately 20 cm above the soil surface</tissue>
    </source>
</reference>
<organism evidence="2">
    <name type="scientific">Arundo donax</name>
    <name type="common">Giant reed</name>
    <name type="synonym">Donax arundinaceus</name>
    <dbReference type="NCBI Taxonomy" id="35708"/>
    <lineage>
        <taxon>Eukaryota</taxon>
        <taxon>Viridiplantae</taxon>
        <taxon>Streptophyta</taxon>
        <taxon>Embryophyta</taxon>
        <taxon>Tracheophyta</taxon>
        <taxon>Spermatophyta</taxon>
        <taxon>Magnoliopsida</taxon>
        <taxon>Liliopsida</taxon>
        <taxon>Poales</taxon>
        <taxon>Poaceae</taxon>
        <taxon>PACMAD clade</taxon>
        <taxon>Arundinoideae</taxon>
        <taxon>Arundineae</taxon>
        <taxon>Arundo</taxon>
    </lineage>
</organism>
<sequence>MPASALDEHSLTGRPHDASTKAASEFKREPVYSHSSEVSRI</sequence>
<reference evidence="2" key="2">
    <citation type="journal article" date="2015" name="Data Brief">
        <title>Shoot transcriptome of the giant reed, Arundo donax.</title>
        <authorList>
            <person name="Barrero R.A."/>
            <person name="Guerrero F.D."/>
            <person name="Moolhuijzen P."/>
            <person name="Goolsby J.A."/>
            <person name="Tidwell J."/>
            <person name="Bellgard S.E."/>
            <person name="Bellgard M.I."/>
        </authorList>
    </citation>
    <scope>NUCLEOTIDE SEQUENCE</scope>
    <source>
        <tissue evidence="2">Shoot tissue taken approximately 20 cm above the soil surface</tissue>
    </source>
</reference>
<name>A0A0A8ZV89_ARUDO</name>
<evidence type="ECO:0000256" key="1">
    <source>
        <dbReference type="SAM" id="MobiDB-lite"/>
    </source>
</evidence>
<evidence type="ECO:0000313" key="2">
    <source>
        <dbReference type="EMBL" id="JAD40675.1"/>
    </source>
</evidence>
<proteinExistence type="predicted"/>
<protein>
    <submittedName>
        <fullName evidence="2">Uncharacterized protein</fullName>
    </submittedName>
</protein>
<feature type="region of interest" description="Disordered" evidence="1">
    <location>
        <begin position="1"/>
        <end position="41"/>
    </location>
</feature>
<dbReference type="EMBL" id="GBRH01257220">
    <property type="protein sequence ID" value="JAD40675.1"/>
    <property type="molecule type" value="Transcribed_RNA"/>
</dbReference>
<accession>A0A0A8ZV89</accession>